<organism evidence="7 8">
    <name type="scientific">Pendulispora albinea</name>
    <dbReference type="NCBI Taxonomy" id="2741071"/>
    <lineage>
        <taxon>Bacteria</taxon>
        <taxon>Pseudomonadati</taxon>
        <taxon>Myxococcota</taxon>
        <taxon>Myxococcia</taxon>
        <taxon>Myxococcales</taxon>
        <taxon>Sorangiineae</taxon>
        <taxon>Pendulisporaceae</taxon>
        <taxon>Pendulispora</taxon>
    </lineage>
</organism>
<sequence>MPTLEQLIFALFPAALLVVSGAVATLRPPTAWMRSAILHLAAGVVFAVVAVELIPDLLRDHRPIETAIGFAIGVAAMLGLRAFSHANEKHERPEPPADPTKEPQSRPPNTVEPIALPIGMLAGIAIDLVIDGFMIGIGFAAGSKEGRMLAVALAIELVSLGLAVAAGMSKLGIARARSLVVLIGLSATFLAGAAIGMVLLSQLSNAWLAGVLSFGAAALLFLVTEELLTEAHEEEETLALTAMFFAGFLAFLILGMLGS</sequence>
<evidence type="ECO:0000256" key="6">
    <source>
        <dbReference type="SAM" id="Phobius"/>
    </source>
</evidence>
<evidence type="ECO:0000313" key="8">
    <source>
        <dbReference type="Proteomes" id="UP001370348"/>
    </source>
</evidence>
<feature type="transmembrane region" description="Helical" evidence="6">
    <location>
        <begin position="114"/>
        <end position="142"/>
    </location>
</feature>
<feature type="transmembrane region" description="Helical" evidence="6">
    <location>
        <begin position="179"/>
        <end position="200"/>
    </location>
</feature>
<feature type="transmembrane region" description="Helical" evidence="6">
    <location>
        <begin position="66"/>
        <end position="83"/>
    </location>
</feature>
<dbReference type="Pfam" id="PF02535">
    <property type="entry name" value="Zip"/>
    <property type="match status" value="1"/>
</dbReference>
<dbReference type="EMBL" id="CP089984">
    <property type="protein sequence ID" value="WXB17480.1"/>
    <property type="molecule type" value="Genomic_DNA"/>
</dbReference>
<evidence type="ECO:0000313" key="7">
    <source>
        <dbReference type="EMBL" id="WXB17480.1"/>
    </source>
</evidence>
<evidence type="ECO:0000256" key="1">
    <source>
        <dbReference type="ARBA" id="ARBA00004141"/>
    </source>
</evidence>
<feature type="transmembrane region" description="Helical" evidence="6">
    <location>
        <begin position="36"/>
        <end position="54"/>
    </location>
</feature>
<gene>
    <name evidence="7" type="ORF">LZC94_09400</name>
</gene>
<feature type="transmembrane region" description="Helical" evidence="6">
    <location>
        <begin position="148"/>
        <end position="167"/>
    </location>
</feature>
<name>A0ABZ2M3F7_9BACT</name>
<feature type="transmembrane region" description="Helical" evidence="6">
    <location>
        <begin position="6"/>
        <end position="24"/>
    </location>
</feature>
<dbReference type="RefSeq" id="WP_394827114.1">
    <property type="nucleotide sequence ID" value="NZ_CP089984.1"/>
</dbReference>
<evidence type="ECO:0000256" key="5">
    <source>
        <dbReference type="SAM" id="MobiDB-lite"/>
    </source>
</evidence>
<proteinExistence type="predicted"/>
<dbReference type="Proteomes" id="UP001370348">
    <property type="component" value="Chromosome"/>
</dbReference>
<accession>A0ABZ2M3F7</accession>
<keyword evidence="8" id="KW-1185">Reference proteome</keyword>
<reference evidence="7 8" key="1">
    <citation type="submission" date="2021-12" db="EMBL/GenBank/DDBJ databases">
        <title>Discovery of the Pendulisporaceae a myxobacterial family with distinct sporulation behavior and unique specialized metabolism.</title>
        <authorList>
            <person name="Garcia R."/>
            <person name="Popoff A."/>
            <person name="Bader C.D."/>
            <person name="Loehr J."/>
            <person name="Walesch S."/>
            <person name="Walt C."/>
            <person name="Boldt J."/>
            <person name="Bunk B."/>
            <person name="Haeckl F.J.F.P.J."/>
            <person name="Gunesch A.P."/>
            <person name="Birkelbach J."/>
            <person name="Nuebel U."/>
            <person name="Pietschmann T."/>
            <person name="Bach T."/>
            <person name="Mueller R."/>
        </authorList>
    </citation>
    <scope>NUCLEOTIDE SEQUENCE [LARGE SCALE GENOMIC DNA]</scope>
    <source>
        <strain evidence="7 8">MSr11954</strain>
    </source>
</reference>
<feature type="transmembrane region" description="Helical" evidence="6">
    <location>
        <begin position="206"/>
        <end position="225"/>
    </location>
</feature>
<keyword evidence="4 6" id="KW-0472">Membrane</keyword>
<comment type="subcellular location">
    <subcellularLocation>
        <location evidence="1">Membrane</location>
        <topology evidence="1">Multi-pass membrane protein</topology>
    </subcellularLocation>
</comment>
<evidence type="ECO:0000256" key="3">
    <source>
        <dbReference type="ARBA" id="ARBA00022989"/>
    </source>
</evidence>
<keyword evidence="3 6" id="KW-1133">Transmembrane helix</keyword>
<evidence type="ECO:0000256" key="4">
    <source>
        <dbReference type="ARBA" id="ARBA00023136"/>
    </source>
</evidence>
<protein>
    <submittedName>
        <fullName evidence="7">ZIP family metal transporter</fullName>
    </submittedName>
</protein>
<feature type="transmembrane region" description="Helical" evidence="6">
    <location>
        <begin position="237"/>
        <end position="257"/>
    </location>
</feature>
<dbReference type="InterPro" id="IPR003689">
    <property type="entry name" value="ZIP"/>
</dbReference>
<keyword evidence="2 6" id="KW-0812">Transmembrane</keyword>
<feature type="region of interest" description="Disordered" evidence="5">
    <location>
        <begin position="87"/>
        <end position="109"/>
    </location>
</feature>
<evidence type="ECO:0000256" key="2">
    <source>
        <dbReference type="ARBA" id="ARBA00022692"/>
    </source>
</evidence>
<feature type="compositionally biased region" description="Basic and acidic residues" evidence="5">
    <location>
        <begin position="87"/>
        <end position="104"/>
    </location>
</feature>